<dbReference type="PANTHER" id="PTHR31234:SF65">
    <property type="entry name" value="LATE EMBRYOGENESIS ABUNDANT PROTEIN, LEA_2 SUBGROUP"/>
    <property type="match status" value="1"/>
</dbReference>
<evidence type="ECO:0000256" key="2">
    <source>
        <dbReference type="ARBA" id="ARBA00022692"/>
    </source>
</evidence>
<organism evidence="8 9">
    <name type="scientific">Nepenthes gracilis</name>
    <name type="common">Slender pitcher plant</name>
    <dbReference type="NCBI Taxonomy" id="150966"/>
    <lineage>
        <taxon>Eukaryota</taxon>
        <taxon>Viridiplantae</taxon>
        <taxon>Streptophyta</taxon>
        <taxon>Embryophyta</taxon>
        <taxon>Tracheophyta</taxon>
        <taxon>Spermatophyta</taxon>
        <taxon>Magnoliopsida</taxon>
        <taxon>eudicotyledons</taxon>
        <taxon>Gunneridae</taxon>
        <taxon>Pentapetalae</taxon>
        <taxon>Caryophyllales</taxon>
        <taxon>Nepenthaceae</taxon>
        <taxon>Nepenthes</taxon>
    </lineage>
</organism>
<feature type="domain" description="Late embryogenesis abundant protein LEA-2 subgroup" evidence="7">
    <location>
        <begin position="106"/>
        <end position="196"/>
    </location>
</feature>
<dbReference type="Proteomes" id="UP001279734">
    <property type="component" value="Unassembled WGS sequence"/>
</dbReference>
<feature type="region of interest" description="Disordered" evidence="5">
    <location>
        <begin position="1"/>
        <end position="29"/>
    </location>
</feature>
<name>A0AAD3TES3_NEPGR</name>
<comment type="subcellular location">
    <subcellularLocation>
        <location evidence="1">Membrane</location>
        <topology evidence="1">Single-pass membrane protein</topology>
    </subcellularLocation>
</comment>
<feature type="compositionally biased region" description="Gly residues" evidence="5">
    <location>
        <begin position="10"/>
        <end position="29"/>
    </location>
</feature>
<dbReference type="InterPro" id="IPR044839">
    <property type="entry name" value="NDR1-like"/>
</dbReference>
<evidence type="ECO:0000256" key="5">
    <source>
        <dbReference type="SAM" id="MobiDB-lite"/>
    </source>
</evidence>
<dbReference type="EMBL" id="BSYO01000035">
    <property type="protein sequence ID" value="GMH28685.1"/>
    <property type="molecule type" value="Genomic_DNA"/>
</dbReference>
<evidence type="ECO:0000313" key="9">
    <source>
        <dbReference type="Proteomes" id="UP001279734"/>
    </source>
</evidence>
<evidence type="ECO:0000313" key="8">
    <source>
        <dbReference type="EMBL" id="GMH28685.1"/>
    </source>
</evidence>
<keyword evidence="2 6" id="KW-0812">Transmembrane</keyword>
<evidence type="ECO:0000256" key="3">
    <source>
        <dbReference type="ARBA" id="ARBA00022989"/>
    </source>
</evidence>
<evidence type="ECO:0000256" key="4">
    <source>
        <dbReference type="ARBA" id="ARBA00023136"/>
    </source>
</evidence>
<protein>
    <recommendedName>
        <fullName evidence="7">Late embryogenesis abundant protein LEA-2 subgroup domain-containing protein</fullName>
    </recommendedName>
</protein>
<dbReference type="Gene3D" id="2.60.40.1820">
    <property type="match status" value="1"/>
</dbReference>
<dbReference type="InterPro" id="IPR004864">
    <property type="entry name" value="LEA_2"/>
</dbReference>
<keyword evidence="4 6" id="KW-0472">Membrane</keyword>
<feature type="transmembrane region" description="Helical" evidence="6">
    <location>
        <begin position="42"/>
        <end position="69"/>
    </location>
</feature>
<dbReference type="PANTHER" id="PTHR31234">
    <property type="entry name" value="LATE EMBRYOGENESIS ABUNDANT (LEA) HYDROXYPROLINE-RICH GLYCOPROTEIN FAMILY"/>
    <property type="match status" value="1"/>
</dbReference>
<reference evidence="8" key="1">
    <citation type="submission" date="2023-05" db="EMBL/GenBank/DDBJ databases">
        <title>Nepenthes gracilis genome sequencing.</title>
        <authorList>
            <person name="Fukushima K."/>
        </authorList>
    </citation>
    <scope>NUCLEOTIDE SEQUENCE</scope>
    <source>
        <strain evidence="8">SING2019-196</strain>
    </source>
</reference>
<dbReference type="Pfam" id="PF03168">
    <property type="entry name" value="LEA_2"/>
    <property type="match status" value="1"/>
</dbReference>
<sequence>MTQKQKVVDGGVGDVGGGGVGDVGGGGGEGGSGIQSKRRCSWCLVAVSAVFLLLLTLFLLLLILALTVYRPKQPRTEIVSATVDGVTPRVSFPAISVELNVSLNFTVLVKNRNHASFKHDSGETLLLYRGRQVGAGKLDPGTIPAMGSTTMGCRLTLASEKLELDPNLTSLAGDVVGGQLTLEAETRIPGKMTFMRIFNKHLVAISDCRIVVGIPNFTVGSQECKYRTKF</sequence>
<accession>A0AAD3TES3</accession>
<comment type="caution">
    <text evidence="8">The sequence shown here is derived from an EMBL/GenBank/DDBJ whole genome shotgun (WGS) entry which is preliminary data.</text>
</comment>
<keyword evidence="3 6" id="KW-1133">Transmembrane helix</keyword>
<evidence type="ECO:0000259" key="7">
    <source>
        <dbReference type="Pfam" id="PF03168"/>
    </source>
</evidence>
<keyword evidence="9" id="KW-1185">Reference proteome</keyword>
<gene>
    <name evidence="8" type="ORF">Nepgr_030528</name>
</gene>
<dbReference type="GO" id="GO:0098542">
    <property type="term" value="P:defense response to other organism"/>
    <property type="evidence" value="ECO:0007669"/>
    <property type="project" value="InterPro"/>
</dbReference>
<evidence type="ECO:0000256" key="6">
    <source>
        <dbReference type="SAM" id="Phobius"/>
    </source>
</evidence>
<dbReference type="SUPFAM" id="SSF117070">
    <property type="entry name" value="LEA14-like"/>
    <property type="match status" value="1"/>
</dbReference>
<dbReference type="AlphaFoldDB" id="A0AAD3TES3"/>
<evidence type="ECO:0000256" key="1">
    <source>
        <dbReference type="ARBA" id="ARBA00004167"/>
    </source>
</evidence>
<proteinExistence type="predicted"/>
<dbReference type="GO" id="GO:0016020">
    <property type="term" value="C:membrane"/>
    <property type="evidence" value="ECO:0007669"/>
    <property type="project" value="UniProtKB-SubCell"/>
</dbReference>